<dbReference type="EMBL" id="FOGI01000012">
    <property type="protein sequence ID" value="SES40144.1"/>
    <property type="molecule type" value="Genomic_DNA"/>
</dbReference>
<dbReference type="NCBIfam" id="NF047509">
    <property type="entry name" value="Rv3131_FMN_oxido"/>
    <property type="match status" value="1"/>
</dbReference>
<dbReference type="SUPFAM" id="SSF55469">
    <property type="entry name" value="FMN-dependent nitroreductase-like"/>
    <property type="match status" value="1"/>
</dbReference>
<sequence length="345" mass="36905">MTRTRFDHETVLDALALACRAPSVHNTQPWRWLVGDRSVHLMADPARRVPATDPDGRDLLISCGGALHHLEVALAAFGLRARTHLLPNPAEPEHLAAVRVHPHHTDADDIAMVTALTNRRTDRRAYSSWAVPTGHLDLMARRAADLGVIAVPVADAVQRHLFARAAAAAAREQETNPAYTTELAFWAGRGRSTVEGVPVGAVPARRVDVEGVPMRAFPAGSLAPSPTGEHERDSSVLLVLGTADDDGIAWLRAGRAASAVLLTATDLGMATCPMSQPLEVPRHREQIRDAVLDGVGHAQLVVRVGYAPTSAAPVPQSPRRPLAEVFAYLPGMAPTRHRVIGDAPG</sequence>
<dbReference type="Proteomes" id="UP000199051">
    <property type="component" value="Unassembled WGS sequence"/>
</dbReference>
<dbReference type="AlphaFoldDB" id="A0A1H9X227"/>
<dbReference type="InterPro" id="IPR000415">
    <property type="entry name" value="Nitroreductase-like"/>
</dbReference>
<dbReference type="GO" id="GO:0016491">
    <property type="term" value="F:oxidoreductase activity"/>
    <property type="evidence" value="ECO:0007669"/>
    <property type="project" value="InterPro"/>
</dbReference>
<name>A0A1H9X227_9PSEU</name>
<proteinExistence type="predicted"/>
<evidence type="ECO:0000313" key="1">
    <source>
        <dbReference type="EMBL" id="SES40144.1"/>
    </source>
</evidence>
<evidence type="ECO:0000313" key="2">
    <source>
        <dbReference type="Proteomes" id="UP000199051"/>
    </source>
</evidence>
<accession>A0A1H9X227</accession>
<dbReference type="PANTHER" id="PTHR23026">
    <property type="entry name" value="NADPH NITROREDUCTASE"/>
    <property type="match status" value="1"/>
</dbReference>
<keyword evidence="2" id="KW-1185">Reference proteome</keyword>
<dbReference type="PANTHER" id="PTHR23026:SF123">
    <property type="entry name" value="NAD(P)H NITROREDUCTASE RV3131-RELATED"/>
    <property type="match status" value="1"/>
</dbReference>
<dbReference type="STRING" id="155974.SAMN04487818_112161"/>
<dbReference type="RefSeq" id="WP_092784266.1">
    <property type="nucleotide sequence ID" value="NZ_FOGI01000012.1"/>
</dbReference>
<protein>
    <submittedName>
        <fullName evidence="1">Nitroreductase family protein</fullName>
    </submittedName>
</protein>
<reference evidence="2" key="1">
    <citation type="submission" date="2016-10" db="EMBL/GenBank/DDBJ databases">
        <authorList>
            <person name="Varghese N."/>
            <person name="Submissions S."/>
        </authorList>
    </citation>
    <scope>NUCLEOTIDE SEQUENCE [LARGE SCALE GENOMIC DNA]</scope>
    <source>
        <strain evidence="2">DSM 44260</strain>
    </source>
</reference>
<dbReference type="Gene3D" id="3.40.109.10">
    <property type="entry name" value="NADH Oxidase"/>
    <property type="match status" value="1"/>
</dbReference>
<gene>
    <name evidence="1" type="ORF">SAMN04487818_112161</name>
</gene>
<organism evidence="1 2">
    <name type="scientific">Actinokineospora terrae</name>
    <dbReference type="NCBI Taxonomy" id="155974"/>
    <lineage>
        <taxon>Bacteria</taxon>
        <taxon>Bacillati</taxon>
        <taxon>Actinomycetota</taxon>
        <taxon>Actinomycetes</taxon>
        <taxon>Pseudonocardiales</taxon>
        <taxon>Pseudonocardiaceae</taxon>
        <taxon>Actinokineospora</taxon>
    </lineage>
</organism>
<dbReference type="InterPro" id="IPR050627">
    <property type="entry name" value="Nitroreductase/BluB"/>
</dbReference>